<name>F4MQ55_MYCML</name>
<dbReference type="AlphaFoldDB" id="F4MQ55"/>
<sequence length="114" mass="12925">MKFITEKKKEEEWIKSEIEKIEKILKDEDFRDGIAKTIKDLFDAIEENKIAADKRELKEKLEEISDSVTDNSRAANGISNWIGVDKETRDYITSISDSILNNATAVNGNGSSED</sequence>
<evidence type="ECO:0000313" key="1">
    <source>
        <dbReference type="EMBL" id="CBW54238.1"/>
    </source>
</evidence>
<proteinExistence type="predicted"/>
<protein>
    <submittedName>
        <fullName evidence="1">Uncharacterized protein</fullName>
    </submittedName>
</protein>
<dbReference type="Proteomes" id="UP000010103">
    <property type="component" value="Chromosome"/>
</dbReference>
<reference evidence="2" key="2">
    <citation type="journal article" date="2011" name="BMC Genomics">
        <title>Mycoplasma mycoides, from mycoides Small Colony to capri. A microevolutionary perspective.</title>
        <authorList>
            <person name="Thiaucourt F."/>
            <person name="Manso-Silvan L."/>
            <person name="Salah W."/>
            <person name="Barbe V."/>
            <person name="Berger A."/>
            <person name="Jacob D."/>
            <person name="Breton M."/>
            <person name="Dupuy V."/>
            <person name="Lomenech A.M."/>
            <person name="Blanchard A."/>
            <person name="Sirand-Pugnet P."/>
        </authorList>
    </citation>
    <scope>NUCLEOTIDE SEQUENCE [LARGE SCALE GENOMIC DNA]</scope>
    <source>
        <strain evidence="2">95010</strain>
    </source>
</reference>
<dbReference type="HOGENOM" id="CLU_2118366_0_0_14"/>
<accession>F4MQ55</accession>
<organism evidence="1 2">
    <name type="scientific">Mycoplasma mycoides subsp. capri LC str. 95010</name>
    <dbReference type="NCBI Taxonomy" id="862259"/>
    <lineage>
        <taxon>Bacteria</taxon>
        <taxon>Bacillati</taxon>
        <taxon>Mycoplasmatota</taxon>
        <taxon>Mollicutes</taxon>
        <taxon>Mycoplasmataceae</taxon>
        <taxon>Mycoplasma</taxon>
    </lineage>
</organism>
<dbReference type="RefSeq" id="WP_013729633.1">
    <property type="nucleotide sequence ID" value="NC_015431.1"/>
</dbReference>
<reference evidence="2" key="1">
    <citation type="journal article" date="2011" name="BMC Genomics">
        <title>Mycoplasma mycoides, from "mycoides Small Colony" to "capri". A microevolutionary perspective.</title>
        <authorList>
            <person name="Thiaucourt F."/>
            <person name="Manso-Silvan L."/>
            <person name="Salah W."/>
            <person name="Barbe V."/>
            <person name="Berger A."/>
            <person name="Jacob D."/>
            <person name="Breton M."/>
            <person name="Dupuy V."/>
            <person name="Lomenech A.M."/>
            <person name="Blanchard A."/>
            <person name="Sirand-Pugnet P."/>
        </authorList>
    </citation>
    <scope>NUCLEOTIDE SEQUENCE [LARGE SCALE GENOMIC DNA]</scope>
    <source>
        <strain evidence="2">95010</strain>
    </source>
</reference>
<gene>
    <name evidence="1" type="ORF">MLC_5100</name>
</gene>
<evidence type="ECO:0000313" key="2">
    <source>
        <dbReference type="Proteomes" id="UP000010103"/>
    </source>
</evidence>
<dbReference type="KEGG" id="mml:MLC_5100"/>
<dbReference type="EMBL" id="FQ377874">
    <property type="protein sequence ID" value="CBW54238.1"/>
    <property type="molecule type" value="Genomic_DNA"/>
</dbReference>